<evidence type="ECO:0000256" key="8">
    <source>
        <dbReference type="ARBA" id="ARBA00022840"/>
    </source>
</evidence>
<dbReference type="HAMAP" id="MF_00983">
    <property type="entry name" value="PriA"/>
    <property type="match status" value="1"/>
</dbReference>
<evidence type="ECO:0000256" key="10">
    <source>
        <dbReference type="ARBA" id="ARBA00023235"/>
    </source>
</evidence>
<keyword evidence="8 12" id="KW-0067">ATP-binding</keyword>
<dbReference type="Pfam" id="PF18074">
    <property type="entry name" value="PriA_C"/>
    <property type="match status" value="1"/>
</dbReference>
<feature type="binding site" evidence="12">
    <location>
        <position position="572"/>
    </location>
    <ligand>
        <name>Zn(2+)</name>
        <dbReference type="ChEBI" id="CHEBI:29105"/>
        <label>2</label>
    </ligand>
</feature>
<dbReference type="Pfam" id="PF00271">
    <property type="entry name" value="Helicase_C"/>
    <property type="match status" value="1"/>
</dbReference>
<evidence type="ECO:0000256" key="9">
    <source>
        <dbReference type="ARBA" id="ARBA00023125"/>
    </source>
</evidence>
<feature type="binding site" evidence="12">
    <location>
        <position position="554"/>
    </location>
    <ligand>
        <name>Zn(2+)</name>
        <dbReference type="ChEBI" id="CHEBI:29105"/>
        <label>2</label>
    </ligand>
</feature>
<keyword evidence="4 12" id="KW-0547">Nucleotide-binding</keyword>
<feature type="binding site" evidence="12">
    <location>
        <position position="557"/>
    </location>
    <ligand>
        <name>Zn(2+)</name>
        <dbReference type="ChEBI" id="CHEBI:29105"/>
        <label>2</label>
    </ligand>
</feature>
<dbReference type="Pfam" id="PF00270">
    <property type="entry name" value="DEAD"/>
    <property type="match status" value="1"/>
</dbReference>
<dbReference type="GO" id="GO:0005524">
    <property type="term" value="F:ATP binding"/>
    <property type="evidence" value="ECO:0007669"/>
    <property type="project" value="UniProtKB-UniRule"/>
</dbReference>
<dbReference type="InterPro" id="IPR041236">
    <property type="entry name" value="PriA_C"/>
</dbReference>
<comment type="subunit">
    <text evidence="12">Component of the replication restart primosome.</text>
</comment>
<dbReference type="RefSeq" id="WP_073376579.1">
    <property type="nucleotide sequence ID" value="NZ_FQXS01000015.1"/>
</dbReference>
<keyword evidence="2 12" id="KW-0235">DNA replication</keyword>
<feature type="domain" description="Helicase ATP-binding" evidence="13">
    <location>
        <begin position="318"/>
        <end position="484"/>
    </location>
</feature>
<dbReference type="GO" id="GO:0043138">
    <property type="term" value="F:3'-5' DNA helicase activity"/>
    <property type="evidence" value="ECO:0007669"/>
    <property type="project" value="UniProtKB-EC"/>
</dbReference>
<dbReference type="Proteomes" id="UP000184139">
    <property type="component" value="Unassembled WGS sequence"/>
</dbReference>
<dbReference type="SMART" id="SM00490">
    <property type="entry name" value="HELICc"/>
    <property type="match status" value="1"/>
</dbReference>
<comment type="cofactor">
    <cofactor evidence="12">
        <name>Zn(2+)</name>
        <dbReference type="ChEBI" id="CHEBI:29105"/>
    </cofactor>
    <text evidence="12">Binds 2 zinc ions per subunit.</text>
</comment>
<comment type="catalytic activity">
    <reaction evidence="12">
        <text>Couples ATP hydrolysis with the unwinding of duplex DNA by translocating in the 3'-5' direction.</text>
        <dbReference type="EC" id="5.6.2.4"/>
    </reaction>
</comment>
<dbReference type="OrthoDB" id="9759544at2"/>
<dbReference type="Pfam" id="PF18319">
    <property type="entry name" value="Zn_ribbon_PriA"/>
    <property type="match status" value="1"/>
</dbReference>
<dbReference type="InterPro" id="IPR011545">
    <property type="entry name" value="DEAD/DEAH_box_helicase_dom"/>
</dbReference>
<protein>
    <recommendedName>
        <fullName evidence="12">Replication restart protein PriA</fullName>
    </recommendedName>
    <alternativeName>
        <fullName evidence="12">ATP-dependent DNA helicase PriA</fullName>
        <ecNumber evidence="12">5.6.2.4</ecNumber>
    </alternativeName>
    <alternativeName>
        <fullName evidence="12">DNA 3'-5' helicase PriA</fullName>
    </alternativeName>
</protein>
<dbReference type="AlphaFoldDB" id="A0A1M5WVA2"/>
<name>A0A1M5WVA2_9BACT</name>
<reference evidence="14 15" key="1">
    <citation type="submission" date="2016-11" db="EMBL/GenBank/DDBJ databases">
        <authorList>
            <person name="Jaros S."/>
            <person name="Januszkiewicz K."/>
            <person name="Wedrychowicz H."/>
        </authorList>
    </citation>
    <scope>NUCLEOTIDE SEQUENCE [LARGE SCALE GENOMIC DNA]</scope>
    <source>
        <strain evidence="14 15">DSM 9705</strain>
    </source>
</reference>
<evidence type="ECO:0000256" key="6">
    <source>
        <dbReference type="ARBA" id="ARBA00022806"/>
    </source>
</evidence>
<proteinExistence type="inferred from homology"/>
<sequence length="842" mass="92160">MRCVEVAVAAPVRQTYSYLLPDNLVDEKEPDRTLVGRRVFVPFGGGRASGYILTDGQRQDVSIDLKEVFDLIDAVPLFPAAMVELFRWLAAYYHYPLGQVIKTALPGGLKVSVEPVICLTENKGAGEAEDWSTGTPTEGWLARLMSGGSLSPRESKKVLADRRDRATVNRLIDAGAVRVIKRCSKDSVGKKLERCYRIDEELSREIGGAAGDPAAAASVERWVLAKIGRKPGRAEVKTLLSVAAIGTGSGAADVPRRELAAEYPYGARIIEALAAEGLVTALDRRVYRSPLGDLLPFYPRIEHHSDEQRAAIDTIVDPLERQAYRTFLLHGITGSGKTEVYLAAAERTLKKGRGVLVLVPEIALATQLEAHFVSRFGPLVALLHSGLSPGERFDEWSRILSGAAKIVVGARSAVFAPLPDLGLVVVDEEHDGGFKQQDGLRYQARDVAIVRAKMNDAVVILGSATPSVTSYQHGRSTKYELLQLTRRVGGRSLPEVSIVDMKKQQRQGAGLFHPELKAALQETFDQGKQSILLINRRGFSSSVVCLDCGTMVECRHCKVTMNLHKRPHLLLCHYCGYRLPSSTNCTICGSTRLHPVGFGTERVGEEVAALLPEARIARLDSDIAADRRTFLGLLRAAGKRELDVLVGTQILAKGLHFPDVTLVGIVLADSGLSFPDYRAAEKTYQLIAQVTGRAGRGDTPGRVIIQTLQPDHYAIGLAAEHRYTDLAEQEVRIRASAGFPPFARLVFFLVEDRQESRARARAEDIGRGARQWISGNALSSQISVLGPAPAAIERLRDQYRWQILLKSTDTANLHRLTDFLAASFQRSGGQRVLIDVDPENML</sequence>
<keyword evidence="6 12" id="KW-0347">Helicase</keyword>
<evidence type="ECO:0000259" key="13">
    <source>
        <dbReference type="PROSITE" id="PS51192"/>
    </source>
</evidence>
<dbReference type="PROSITE" id="PS51192">
    <property type="entry name" value="HELICASE_ATP_BIND_1"/>
    <property type="match status" value="1"/>
</dbReference>
<dbReference type="GO" id="GO:0006302">
    <property type="term" value="P:double-strand break repair"/>
    <property type="evidence" value="ECO:0007669"/>
    <property type="project" value="InterPro"/>
</dbReference>
<dbReference type="InterPro" id="IPR014001">
    <property type="entry name" value="Helicase_ATP-bd"/>
</dbReference>
<evidence type="ECO:0000256" key="7">
    <source>
        <dbReference type="ARBA" id="ARBA00022833"/>
    </source>
</evidence>
<keyword evidence="9 12" id="KW-0238">DNA-binding</keyword>
<evidence type="ECO:0000313" key="14">
    <source>
        <dbReference type="EMBL" id="SHH91431.1"/>
    </source>
</evidence>
<comment type="similarity">
    <text evidence="12">Belongs to the helicase family. PriA subfamily.</text>
</comment>
<dbReference type="GO" id="GO:0006310">
    <property type="term" value="P:DNA recombination"/>
    <property type="evidence" value="ECO:0007669"/>
    <property type="project" value="InterPro"/>
</dbReference>
<keyword evidence="5 12" id="KW-0378">Hydrolase</keyword>
<evidence type="ECO:0000256" key="2">
    <source>
        <dbReference type="ARBA" id="ARBA00022705"/>
    </source>
</evidence>
<keyword evidence="10 12" id="KW-0413">Isomerase</keyword>
<feature type="binding site" evidence="12">
    <location>
        <position position="575"/>
    </location>
    <ligand>
        <name>Zn(2+)</name>
        <dbReference type="ChEBI" id="CHEBI:29105"/>
        <label>2</label>
    </ligand>
</feature>
<dbReference type="CDD" id="cd18804">
    <property type="entry name" value="SF2_C_priA"/>
    <property type="match status" value="1"/>
</dbReference>
<dbReference type="EMBL" id="FQXS01000015">
    <property type="protein sequence ID" value="SHH91431.1"/>
    <property type="molecule type" value="Genomic_DNA"/>
</dbReference>
<dbReference type="GO" id="GO:0006270">
    <property type="term" value="P:DNA replication initiation"/>
    <property type="evidence" value="ECO:0007669"/>
    <property type="project" value="TreeGrafter"/>
</dbReference>
<dbReference type="GO" id="GO:1990077">
    <property type="term" value="C:primosome complex"/>
    <property type="evidence" value="ECO:0007669"/>
    <property type="project" value="UniProtKB-UniRule"/>
</dbReference>
<dbReference type="InterPro" id="IPR040498">
    <property type="entry name" value="PriA_CRR"/>
</dbReference>
<dbReference type="PANTHER" id="PTHR30580:SF0">
    <property type="entry name" value="PRIMOSOMAL PROTEIN N"/>
    <property type="match status" value="1"/>
</dbReference>
<organism evidence="14 15">
    <name type="scientific">Desulfofustis glycolicus DSM 9705</name>
    <dbReference type="NCBI Taxonomy" id="1121409"/>
    <lineage>
        <taxon>Bacteria</taxon>
        <taxon>Pseudomonadati</taxon>
        <taxon>Thermodesulfobacteriota</taxon>
        <taxon>Desulfobulbia</taxon>
        <taxon>Desulfobulbales</taxon>
        <taxon>Desulfocapsaceae</taxon>
        <taxon>Desulfofustis</taxon>
    </lineage>
</organism>
<dbReference type="GO" id="GO:0008270">
    <property type="term" value="F:zinc ion binding"/>
    <property type="evidence" value="ECO:0007669"/>
    <property type="project" value="UniProtKB-UniRule"/>
</dbReference>
<dbReference type="InterPro" id="IPR041222">
    <property type="entry name" value="PriA_3primeBD"/>
</dbReference>
<keyword evidence="3 12" id="KW-0479">Metal-binding</keyword>
<dbReference type="SMART" id="SM00487">
    <property type="entry name" value="DEXDc"/>
    <property type="match status" value="1"/>
</dbReference>
<evidence type="ECO:0000313" key="15">
    <source>
        <dbReference type="Proteomes" id="UP000184139"/>
    </source>
</evidence>
<comment type="function">
    <text evidence="12">Initiates the restart of stalled replication forks, which reloads the replicative helicase on sites other than the origin of replication. Recognizes and binds to abandoned replication forks and remodels them to uncover a helicase loading site. Promotes assembly of the primosome at these replication forks.</text>
</comment>
<evidence type="ECO:0000256" key="5">
    <source>
        <dbReference type="ARBA" id="ARBA00022801"/>
    </source>
</evidence>
<dbReference type="Gene3D" id="3.40.1440.60">
    <property type="entry name" value="PriA, 3(prime) DNA-binding domain"/>
    <property type="match status" value="1"/>
</dbReference>
<dbReference type="InterPro" id="IPR001650">
    <property type="entry name" value="Helicase_C-like"/>
</dbReference>
<dbReference type="STRING" id="1121409.SAMN02745124_02544"/>
<dbReference type="InterPro" id="IPR005259">
    <property type="entry name" value="PriA"/>
</dbReference>
<dbReference type="FunFam" id="3.40.50.300:FF:000489">
    <property type="entry name" value="Primosome assembly protein PriA"/>
    <property type="match status" value="1"/>
</dbReference>
<evidence type="ECO:0000256" key="3">
    <source>
        <dbReference type="ARBA" id="ARBA00022723"/>
    </source>
</evidence>
<dbReference type="GO" id="GO:0016887">
    <property type="term" value="F:ATP hydrolysis activity"/>
    <property type="evidence" value="ECO:0007669"/>
    <property type="project" value="RHEA"/>
</dbReference>
<evidence type="ECO:0000256" key="1">
    <source>
        <dbReference type="ARBA" id="ARBA00022515"/>
    </source>
</evidence>
<comment type="catalytic activity">
    <reaction evidence="11 12">
        <text>ATP + H2O = ADP + phosphate + H(+)</text>
        <dbReference type="Rhea" id="RHEA:13065"/>
        <dbReference type="ChEBI" id="CHEBI:15377"/>
        <dbReference type="ChEBI" id="CHEBI:15378"/>
        <dbReference type="ChEBI" id="CHEBI:30616"/>
        <dbReference type="ChEBI" id="CHEBI:43474"/>
        <dbReference type="ChEBI" id="CHEBI:456216"/>
        <dbReference type="EC" id="5.6.2.4"/>
    </reaction>
</comment>
<dbReference type="NCBIfam" id="TIGR00595">
    <property type="entry name" value="priA"/>
    <property type="match status" value="1"/>
</dbReference>
<feature type="binding site" evidence="12">
    <location>
        <position position="588"/>
    </location>
    <ligand>
        <name>Zn(2+)</name>
        <dbReference type="ChEBI" id="CHEBI:29105"/>
        <label>1</label>
    </ligand>
</feature>
<feature type="binding site" evidence="12">
    <location>
        <position position="585"/>
    </location>
    <ligand>
        <name>Zn(2+)</name>
        <dbReference type="ChEBI" id="CHEBI:29105"/>
        <label>1</label>
    </ligand>
</feature>
<dbReference type="EC" id="5.6.2.4" evidence="12"/>
<keyword evidence="1 12" id="KW-0639">Primosome</keyword>
<dbReference type="GO" id="GO:0003677">
    <property type="term" value="F:DNA binding"/>
    <property type="evidence" value="ECO:0007669"/>
    <property type="project" value="UniProtKB-UniRule"/>
</dbReference>
<dbReference type="Pfam" id="PF17764">
    <property type="entry name" value="PriA_3primeBD"/>
    <property type="match status" value="1"/>
</dbReference>
<gene>
    <name evidence="12" type="primary">priA</name>
    <name evidence="14" type="ORF">SAMN02745124_02544</name>
</gene>
<evidence type="ECO:0000256" key="11">
    <source>
        <dbReference type="ARBA" id="ARBA00048988"/>
    </source>
</evidence>
<dbReference type="SUPFAM" id="SSF52540">
    <property type="entry name" value="P-loop containing nucleoside triphosphate hydrolases"/>
    <property type="match status" value="2"/>
</dbReference>
<accession>A0A1M5WVA2</accession>
<feature type="binding site" evidence="12">
    <location>
        <position position="548"/>
    </location>
    <ligand>
        <name>Zn(2+)</name>
        <dbReference type="ChEBI" id="CHEBI:29105"/>
        <label>1</label>
    </ligand>
</feature>
<dbReference type="GO" id="GO:0006269">
    <property type="term" value="P:DNA replication, synthesis of primer"/>
    <property type="evidence" value="ECO:0007669"/>
    <property type="project" value="UniProtKB-KW"/>
</dbReference>
<dbReference type="CDD" id="cd17929">
    <property type="entry name" value="DEXHc_priA"/>
    <property type="match status" value="1"/>
</dbReference>
<evidence type="ECO:0000256" key="12">
    <source>
        <dbReference type="HAMAP-Rule" id="MF_00983"/>
    </source>
</evidence>
<keyword evidence="7 12" id="KW-0862">Zinc</keyword>
<feature type="binding site" evidence="12">
    <location>
        <position position="545"/>
    </location>
    <ligand>
        <name>Zn(2+)</name>
        <dbReference type="ChEBI" id="CHEBI:29105"/>
        <label>1</label>
    </ligand>
</feature>
<dbReference type="InterPro" id="IPR027417">
    <property type="entry name" value="P-loop_NTPase"/>
</dbReference>
<dbReference type="PANTHER" id="PTHR30580">
    <property type="entry name" value="PRIMOSOMAL PROTEIN N"/>
    <property type="match status" value="1"/>
</dbReference>
<dbReference type="InterPro" id="IPR042115">
    <property type="entry name" value="PriA_3primeBD_sf"/>
</dbReference>
<evidence type="ECO:0000256" key="4">
    <source>
        <dbReference type="ARBA" id="ARBA00022741"/>
    </source>
</evidence>
<keyword evidence="15" id="KW-1185">Reference proteome</keyword>
<dbReference type="Gene3D" id="3.40.50.300">
    <property type="entry name" value="P-loop containing nucleotide triphosphate hydrolases"/>
    <property type="match status" value="2"/>
</dbReference>